<accession>A0A5E4CGA5</accession>
<keyword evidence="3" id="KW-1185">Reference proteome</keyword>
<feature type="compositionally biased region" description="Polar residues" evidence="1">
    <location>
        <begin position="130"/>
        <end position="140"/>
    </location>
</feature>
<sequence length="197" mass="20172">MPVPPQAGWAGRGYLAPGESVPAATTEAGAAQGSRALSGHRATCGALQGTPAPPDPGSPAAHCRGQSQVQGGPRGMASAPPPRAFAESSSCLCLPRGPSNTRAGAHPGVPKKPQAEPDRPWRAAPLPVHSSRNPRLSSSPGERRAPVRDVDQDMLLAPSAPVPLRFSPAEVGVKAMSVALGDEFHFCPTGHMHGCRA</sequence>
<name>A0A5E4CGA5_MARMO</name>
<gene>
    <name evidence="2" type="ORF">MONAX_5E021294</name>
</gene>
<protein>
    <submittedName>
        <fullName evidence="2">Uncharacterized protein</fullName>
    </submittedName>
</protein>
<evidence type="ECO:0000313" key="3">
    <source>
        <dbReference type="Proteomes" id="UP000335636"/>
    </source>
</evidence>
<dbReference type="AlphaFoldDB" id="A0A5E4CGA5"/>
<comment type="caution">
    <text evidence="2">The sequence shown here is derived from an EMBL/GenBank/DDBJ whole genome shotgun (WGS) entry which is preliminary data.</text>
</comment>
<organism evidence="2 3">
    <name type="scientific">Marmota monax</name>
    <name type="common">Woodchuck</name>
    <dbReference type="NCBI Taxonomy" id="9995"/>
    <lineage>
        <taxon>Eukaryota</taxon>
        <taxon>Metazoa</taxon>
        <taxon>Chordata</taxon>
        <taxon>Craniata</taxon>
        <taxon>Vertebrata</taxon>
        <taxon>Euteleostomi</taxon>
        <taxon>Mammalia</taxon>
        <taxon>Eutheria</taxon>
        <taxon>Euarchontoglires</taxon>
        <taxon>Glires</taxon>
        <taxon>Rodentia</taxon>
        <taxon>Sciuromorpha</taxon>
        <taxon>Sciuridae</taxon>
        <taxon>Xerinae</taxon>
        <taxon>Marmotini</taxon>
        <taxon>Marmota</taxon>
    </lineage>
</organism>
<dbReference type="EMBL" id="CABDUW010001293">
    <property type="protein sequence ID" value="VTJ80360.1"/>
    <property type="molecule type" value="Genomic_DNA"/>
</dbReference>
<feature type="region of interest" description="Disordered" evidence="1">
    <location>
        <begin position="1"/>
        <end position="148"/>
    </location>
</feature>
<evidence type="ECO:0000313" key="2">
    <source>
        <dbReference type="EMBL" id="VTJ80360.1"/>
    </source>
</evidence>
<reference evidence="2" key="1">
    <citation type="submission" date="2019-04" db="EMBL/GenBank/DDBJ databases">
        <authorList>
            <person name="Alioto T."/>
            <person name="Alioto T."/>
        </authorList>
    </citation>
    <scope>NUCLEOTIDE SEQUENCE [LARGE SCALE GENOMIC DNA]</scope>
</reference>
<proteinExistence type="predicted"/>
<dbReference type="Proteomes" id="UP000335636">
    <property type="component" value="Unassembled WGS sequence"/>
</dbReference>
<evidence type="ECO:0000256" key="1">
    <source>
        <dbReference type="SAM" id="MobiDB-lite"/>
    </source>
</evidence>